<dbReference type="PANTHER" id="PTHR14614:SF104">
    <property type="entry name" value="N-METHYLTRANSFERASE, PUTATIVE (AFU_ORTHOLOGUE AFUA_1G17750)-RELATED"/>
    <property type="match status" value="1"/>
</dbReference>
<gene>
    <name evidence="2" type="ORF">FA10DRAFT_265412</name>
</gene>
<sequence length="315" mass="33928">MDDNDDGASSSTGSVTDIFESSLESLFGYHTTAHGEPGQLTSYRPPRGPEGRGASAPAIRYRIPPNETNGLFAHYQWDAGVLLADSIVISSRSEHSEGDSDGGDDRAGLRVEAADVRGKRVLELGAGTGLPSVVATVFGHASSVVVTDYPAPGLLDTLRFNVSRNAPSQAGGIITVQGLDWTSVQDRLAVVQGHQTFERVFSADGLWMGQLHEPLVATISTCLSRSESARAIIVAGFHTGRPAIARFMVIAASHGLVPDGDDAKYGGAFERCVDGQTRRWSKSLEEQNDDHVERTRWTFYTTLRWKSTLLQSQSP</sequence>
<proteinExistence type="predicted"/>
<dbReference type="SUPFAM" id="SSF53335">
    <property type="entry name" value="S-adenosyl-L-methionine-dependent methyltransferases"/>
    <property type="match status" value="1"/>
</dbReference>
<keyword evidence="3" id="KW-1185">Reference proteome</keyword>
<dbReference type="EMBL" id="KZ819635">
    <property type="protein sequence ID" value="PWN91562.1"/>
    <property type="molecule type" value="Genomic_DNA"/>
</dbReference>
<dbReference type="Proteomes" id="UP000245768">
    <property type="component" value="Unassembled WGS sequence"/>
</dbReference>
<dbReference type="Gene3D" id="3.40.50.150">
    <property type="entry name" value="Vaccinia Virus protein VP39"/>
    <property type="match status" value="1"/>
</dbReference>
<protein>
    <recommendedName>
        <fullName evidence="4">Nicotinamide N-methyltransferase</fullName>
    </recommendedName>
</protein>
<evidence type="ECO:0000313" key="3">
    <source>
        <dbReference type="Proteomes" id="UP000245768"/>
    </source>
</evidence>
<dbReference type="OrthoDB" id="407325at2759"/>
<dbReference type="GO" id="GO:0008757">
    <property type="term" value="F:S-adenosylmethionine-dependent methyltransferase activity"/>
    <property type="evidence" value="ECO:0007669"/>
    <property type="project" value="UniProtKB-ARBA"/>
</dbReference>
<dbReference type="GeneID" id="37042965"/>
<dbReference type="RefSeq" id="XP_025378760.1">
    <property type="nucleotide sequence ID" value="XM_025521049.1"/>
</dbReference>
<dbReference type="GO" id="GO:0005737">
    <property type="term" value="C:cytoplasm"/>
    <property type="evidence" value="ECO:0007669"/>
    <property type="project" value="TreeGrafter"/>
</dbReference>
<accession>A0A316YR05</accession>
<dbReference type="PANTHER" id="PTHR14614">
    <property type="entry name" value="HEPATOCELLULAR CARCINOMA-ASSOCIATED ANTIGEN"/>
    <property type="match status" value="1"/>
</dbReference>
<reference evidence="2 3" key="1">
    <citation type="journal article" date="2018" name="Mol. Biol. Evol.">
        <title>Broad Genomic Sampling Reveals a Smut Pathogenic Ancestry of the Fungal Clade Ustilaginomycotina.</title>
        <authorList>
            <person name="Kijpornyongpan T."/>
            <person name="Mondo S.J."/>
            <person name="Barry K."/>
            <person name="Sandor L."/>
            <person name="Lee J."/>
            <person name="Lipzen A."/>
            <person name="Pangilinan J."/>
            <person name="LaButti K."/>
            <person name="Hainaut M."/>
            <person name="Henrissat B."/>
            <person name="Grigoriev I.V."/>
            <person name="Spatafora J.W."/>
            <person name="Aime M.C."/>
        </authorList>
    </citation>
    <scope>NUCLEOTIDE SEQUENCE [LARGE SCALE GENOMIC DNA]</scope>
    <source>
        <strain evidence="2 3">MCA 4198</strain>
    </source>
</reference>
<name>A0A316YR05_9BASI</name>
<dbReference type="InParanoid" id="A0A316YR05"/>
<dbReference type="Pfam" id="PF10294">
    <property type="entry name" value="Methyltransf_16"/>
    <property type="match status" value="1"/>
</dbReference>
<feature type="region of interest" description="Disordered" evidence="1">
    <location>
        <begin position="30"/>
        <end position="57"/>
    </location>
</feature>
<dbReference type="InterPro" id="IPR019410">
    <property type="entry name" value="Methyltransf_16"/>
</dbReference>
<evidence type="ECO:0000313" key="2">
    <source>
        <dbReference type="EMBL" id="PWN91562.1"/>
    </source>
</evidence>
<organism evidence="2 3">
    <name type="scientific">Acaromyces ingoldii</name>
    <dbReference type="NCBI Taxonomy" id="215250"/>
    <lineage>
        <taxon>Eukaryota</taxon>
        <taxon>Fungi</taxon>
        <taxon>Dikarya</taxon>
        <taxon>Basidiomycota</taxon>
        <taxon>Ustilaginomycotina</taxon>
        <taxon>Exobasidiomycetes</taxon>
        <taxon>Exobasidiales</taxon>
        <taxon>Cryptobasidiaceae</taxon>
        <taxon>Acaromyces</taxon>
    </lineage>
</organism>
<dbReference type="InterPro" id="IPR029063">
    <property type="entry name" value="SAM-dependent_MTases_sf"/>
</dbReference>
<dbReference type="AlphaFoldDB" id="A0A316YR05"/>
<evidence type="ECO:0000256" key="1">
    <source>
        <dbReference type="SAM" id="MobiDB-lite"/>
    </source>
</evidence>
<evidence type="ECO:0008006" key="4">
    <source>
        <dbReference type="Google" id="ProtNLM"/>
    </source>
</evidence>